<organism evidence="10 11">
    <name type="scientific">Povalibacter uvarum</name>
    <dbReference type="NCBI Taxonomy" id="732238"/>
    <lineage>
        <taxon>Bacteria</taxon>
        <taxon>Pseudomonadati</taxon>
        <taxon>Pseudomonadota</taxon>
        <taxon>Gammaproteobacteria</taxon>
        <taxon>Steroidobacterales</taxon>
        <taxon>Steroidobacteraceae</taxon>
        <taxon>Povalibacter</taxon>
    </lineage>
</organism>
<feature type="transmembrane region" description="Helical" evidence="7">
    <location>
        <begin position="368"/>
        <end position="386"/>
    </location>
</feature>
<dbReference type="GO" id="GO:0022857">
    <property type="term" value="F:transmembrane transporter activity"/>
    <property type="evidence" value="ECO:0007669"/>
    <property type="project" value="TreeGrafter"/>
</dbReference>
<comment type="caution">
    <text evidence="10">The sequence shown here is derived from an EMBL/GenBank/DDBJ whole genome shotgun (WGS) entry which is preliminary data.</text>
</comment>
<evidence type="ECO:0000313" key="11">
    <source>
        <dbReference type="Proteomes" id="UP000588068"/>
    </source>
</evidence>
<feature type="transmembrane region" description="Helical" evidence="7">
    <location>
        <begin position="276"/>
        <end position="303"/>
    </location>
</feature>
<feature type="transmembrane region" description="Helical" evidence="7">
    <location>
        <begin position="21"/>
        <end position="40"/>
    </location>
</feature>
<comment type="subcellular location">
    <subcellularLocation>
        <location evidence="1">Cell membrane</location>
        <topology evidence="1">Multi-pass membrane protein</topology>
    </subcellularLocation>
</comment>
<comment type="similarity">
    <text evidence="6">Belongs to the ABC-4 integral membrane protein family.</text>
</comment>
<feature type="domain" description="MacB-like periplasmic core" evidence="9">
    <location>
        <begin position="20"/>
        <end position="242"/>
    </location>
</feature>
<dbReference type="PANTHER" id="PTHR30572">
    <property type="entry name" value="MEMBRANE COMPONENT OF TRANSPORTER-RELATED"/>
    <property type="match status" value="1"/>
</dbReference>
<feature type="domain" description="ABC3 transporter permease C-terminal" evidence="8">
    <location>
        <begin position="283"/>
        <end position="396"/>
    </location>
</feature>
<dbReference type="RefSeq" id="WP_184331231.1">
    <property type="nucleotide sequence ID" value="NZ_JACHHZ010000002.1"/>
</dbReference>
<gene>
    <name evidence="10" type="ORF">HNQ60_002027</name>
</gene>
<protein>
    <submittedName>
        <fullName evidence="10">Putative ABC transport system permease protein</fullName>
    </submittedName>
</protein>
<proteinExistence type="inferred from homology"/>
<reference evidence="10 11" key="1">
    <citation type="submission" date="2020-08" db="EMBL/GenBank/DDBJ databases">
        <title>Genomic Encyclopedia of Type Strains, Phase IV (KMG-IV): sequencing the most valuable type-strain genomes for metagenomic binning, comparative biology and taxonomic classification.</title>
        <authorList>
            <person name="Goeker M."/>
        </authorList>
    </citation>
    <scope>NUCLEOTIDE SEQUENCE [LARGE SCALE GENOMIC DNA]</scope>
    <source>
        <strain evidence="10 11">DSM 26723</strain>
    </source>
</reference>
<evidence type="ECO:0000256" key="5">
    <source>
        <dbReference type="ARBA" id="ARBA00023136"/>
    </source>
</evidence>
<evidence type="ECO:0000259" key="9">
    <source>
        <dbReference type="Pfam" id="PF12704"/>
    </source>
</evidence>
<dbReference type="InterPro" id="IPR025857">
    <property type="entry name" value="MacB_PCD"/>
</dbReference>
<evidence type="ECO:0000313" key="10">
    <source>
        <dbReference type="EMBL" id="MBB6093149.1"/>
    </source>
</evidence>
<keyword evidence="11" id="KW-1185">Reference proteome</keyword>
<keyword evidence="5 7" id="KW-0472">Membrane</keyword>
<feature type="transmembrane region" description="Helical" evidence="7">
    <location>
        <begin position="324"/>
        <end position="348"/>
    </location>
</feature>
<dbReference type="Proteomes" id="UP000588068">
    <property type="component" value="Unassembled WGS sequence"/>
</dbReference>
<name>A0A841HLB0_9GAMM</name>
<keyword evidence="3 7" id="KW-0812">Transmembrane</keyword>
<sequence length="403" mass="42615">MFLNAIVLALREIRRNVLRSSLTILGIVIGVAAVITMVTIGEGATAQVQADISKLGTNLLQVFRGQGFGGPGGARMAAPPFEMADVQAIENEISGVAAVAPSSNSGAQAIYGNNNWQTQITGTNDKFLQVRDWALASGRNFSESELRAGASVCMIGNTVRRELFENQDPVGATIRLGKLSCNVIGLLEPKGQSGFGQDQDDLVVIPLRTLQRRMAGNSDVGAILVSARDGVSTEKMQKDIETLMRERRKIRSGATDNFNVRDLKEVASAFTSSTRVLTALLGAVAAVSLIVGGVGIMNIMLVSVTERTREIGTRLAVGAMARDVLLQFLIEAVVLAALGGLIGIILGLTAGAAATHAFKVPFVLNPSIVILSFTFSAAVGIVFGYFPAQRAAQLDPIEALRHE</sequence>
<dbReference type="InterPro" id="IPR003838">
    <property type="entry name" value="ABC3_permease_C"/>
</dbReference>
<evidence type="ECO:0000259" key="8">
    <source>
        <dbReference type="Pfam" id="PF02687"/>
    </source>
</evidence>
<dbReference type="AlphaFoldDB" id="A0A841HLB0"/>
<dbReference type="Pfam" id="PF12704">
    <property type="entry name" value="MacB_PCD"/>
    <property type="match status" value="1"/>
</dbReference>
<evidence type="ECO:0000256" key="3">
    <source>
        <dbReference type="ARBA" id="ARBA00022692"/>
    </source>
</evidence>
<evidence type="ECO:0000256" key="4">
    <source>
        <dbReference type="ARBA" id="ARBA00022989"/>
    </source>
</evidence>
<accession>A0A841HLB0</accession>
<dbReference type="PANTHER" id="PTHR30572:SF4">
    <property type="entry name" value="ABC TRANSPORTER PERMEASE YTRF"/>
    <property type="match status" value="1"/>
</dbReference>
<dbReference type="EMBL" id="JACHHZ010000002">
    <property type="protein sequence ID" value="MBB6093149.1"/>
    <property type="molecule type" value="Genomic_DNA"/>
</dbReference>
<dbReference type="InterPro" id="IPR050250">
    <property type="entry name" value="Macrolide_Exporter_MacB"/>
</dbReference>
<dbReference type="Pfam" id="PF02687">
    <property type="entry name" value="FtsX"/>
    <property type="match status" value="1"/>
</dbReference>
<evidence type="ECO:0000256" key="2">
    <source>
        <dbReference type="ARBA" id="ARBA00022475"/>
    </source>
</evidence>
<keyword evidence="4 7" id="KW-1133">Transmembrane helix</keyword>
<evidence type="ECO:0000256" key="6">
    <source>
        <dbReference type="ARBA" id="ARBA00038076"/>
    </source>
</evidence>
<keyword evidence="2" id="KW-1003">Cell membrane</keyword>
<evidence type="ECO:0000256" key="7">
    <source>
        <dbReference type="SAM" id="Phobius"/>
    </source>
</evidence>
<dbReference type="GO" id="GO:0005886">
    <property type="term" value="C:plasma membrane"/>
    <property type="evidence" value="ECO:0007669"/>
    <property type="project" value="UniProtKB-SubCell"/>
</dbReference>
<evidence type="ECO:0000256" key="1">
    <source>
        <dbReference type="ARBA" id="ARBA00004651"/>
    </source>
</evidence>